<comment type="caution">
    <text evidence="1">The sequence shown here is derived from an EMBL/GenBank/DDBJ whole genome shotgun (WGS) entry which is preliminary data.</text>
</comment>
<accession>A0A8S9RA65</accession>
<proteinExistence type="predicted"/>
<evidence type="ECO:0000313" key="2">
    <source>
        <dbReference type="Proteomes" id="UP000712600"/>
    </source>
</evidence>
<reference evidence="1" key="1">
    <citation type="submission" date="2019-12" db="EMBL/GenBank/DDBJ databases">
        <title>Genome sequencing and annotation of Brassica cretica.</title>
        <authorList>
            <person name="Studholme D.J."/>
            <person name="Sarris P."/>
        </authorList>
    </citation>
    <scope>NUCLEOTIDE SEQUENCE</scope>
    <source>
        <strain evidence="1">PFS-109/04</strain>
        <tissue evidence="1">Leaf</tissue>
    </source>
</reference>
<protein>
    <submittedName>
        <fullName evidence="1">Uncharacterized protein</fullName>
    </submittedName>
</protein>
<dbReference type="Proteomes" id="UP000712600">
    <property type="component" value="Unassembled WGS sequence"/>
</dbReference>
<organism evidence="1 2">
    <name type="scientific">Brassica cretica</name>
    <name type="common">Mustard</name>
    <dbReference type="NCBI Taxonomy" id="69181"/>
    <lineage>
        <taxon>Eukaryota</taxon>
        <taxon>Viridiplantae</taxon>
        <taxon>Streptophyta</taxon>
        <taxon>Embryophyta</taxon>
        <taxon>Tracheophyta</taxon>
        <taxon>Spermatophyta</taxon>
        <taxon>Magnoliopsida</taxon>
        <taxon>eudicotyledons</taxon>
        <taxon>Gunneridae</taxon>
        <taxon>Pentapetalae</taxon>
        <taxon>rosids</taxon>
        <taxon>malvids</taxon>
        <taxon>Brassicales</taxon>
        <taxon>Brassicaceae</taxon>
        <taxon>Brassiceae</taxon>
        <taxon>Brassica</taxon>
    </lineage>
</organism>
<evidence type="ECO:0000313" key="1">
    <source>
        <dbReference type="EMBL" id="KAF3560507.1"/>
    </source>
</evidence>
<sequence length="90" mass="9914">MDQASVSSNLRGTHGKIKVKANVLECFVKQQMVSSEAWRSRGEAESGRTCGAVFFSGEFLRKESRECHQVSRFSVVSSDGVKGSAYGYKM</sequence>
<dbReference type="AlphaFoldDB" id="A0A8S9RA65"/>
<name>A0A8S9RA65_BRACR</name>
<dbReference type="EMBL" id="QGKX02000646">
    <property type="protein sequence ID" value="KAF3560507.1"/>
    <property type="molecule type" value="Genomic_DNA"/>
</dbReference>
<gene>
    <name evidence="1" type="ORF">F2Q69_00063953</name>
</gene>